<evidence type="ECO:0000256" key="5">
    <source>
        <dbReference type="ARBA" id="ARBA00022970"/>
    </source>
</evidence>
<keyword evidence="5" id="KW-0029">Amino-acid transport</keyword>
<dbReference type="InterPro" id="IPR001851">
    <property type="entry name" value="ABC_transp_permease"/>
</dbReference>
<comment type="caution">
    <text evidence="10">The sequence shown here is derived from an EMBL/GenBank/DDBJ whole genome shotgun (WGS) entry which is preliminary data.</text>
</comment>
<protein>
    <submittedName>
        <fullName evidence="10">Branched-chain amino acid ABC transporter permease</fullName>
    </submittedName>
</protein>
<keyword evidence="7 9" id="KW-0472">Membrane</keyword>
<evidence type="ECO:0000313" key="10">
    <source>
        <dbReference type="EMBL" id="MEK8052102.1"/>
    </source>
</evidence>
<proteinExistence type="inferred from homology"/>
<evidence type="ECO:0000256" key="6">
    <source>
        <dbReference type="ARBA" id="ARBA00022989"/>
    </source>
</evidence>
<name>A0ABU9CND5_9BURK</name>
<feature type="transmembrane region" description="Helical" evidence="9">
    <location>
        <begin position="247"/>
        <end position="273"/>
    </location>
</feature>
<comment type="similarity">
    <text evidence="8">Belongs to the binding-protein-dependent transport system permease family. LivHM subfamily.</text>
</comment>
<reference evidence="10 11" key="1">
    <citation type="submission" date="2024-04" db="EMBL/GenBank/DDBJ databases">
        <title>Novel species of the genus Ideonella isolated from streams.</title>
        <authorList>
            <person name="Lu H."/>
        </authorList>
    </citation>
    <scope>NUCLEOTIDE SEQUENCE [LARGE SCALE GENOMIC DNA]</scope>
    <source>
        <strain evidence="10 11">DXS22W</strain>
    </source>
</reference>
<evidence type="ECO:0000256" key="7">
    <source>
        <dbReference type="ARBA" id="ARBA00023136"/>
    </source>
</evidence>
<keyword evidence="6 9" id="KW-1133">Transmembrane helix</keyword>
<keyword evidence="4 9" id="KW-0812">Transmembrane</keyword>
<feature type="transmembrane region" description="Helical" evidence="9">
    <location>
        <begin position="165"/>
        <end position="182"/>
    </location>
</feature>
<evidence type="ECO:0000256" key="2">
    <source>
        <dbReference type="ARBA" id="ARBA00022448"/>
    </source>
</evidence>
<evidence type="ECO:0000256" key="4">
    <source>
        <dbReference type="ARBA" id="ARBA00022692"/>
    </source>
</evidence>
<keyword evidence="11" id="KW-1185">Reference proteome</keyword>
<evidence type="ECO:0000256" key="3">
    <source>
        <dbReference type="ARBA" id="ARBA00022475"/>
    </source>
</evidence>
<dbReference type="EMBL" id="JBBUTH010000009">
    <property type="protein sequence ID" value="MEK8052102.1"/>
    <property type="molecule type" value="Genomic_DNA"/>
</dbReference>
<evidence type="ECO:0000256" key="8">
    <source>
        <dbReference type="ARBA" id="ARBA00037998"/>
    </source>
</evidence>
<evidence type="ECO:0000256" key="9">
    <source>
        <dbReference type="SAM" id="Phobius"/>
    </source>
</evidence>
<evidence type="ECO:0000256" key="1">
    <source>
        <dbReference type="ARBA" id="ARBA00004651"/>
    </source>
</evidence>
<dbReference type="PANTHER" id="PTHR11795:SF442">
    <property type="entry name" value="ABC TRANSPORTER ATP-BINDING PROTEIN"/>
    <property type="match status" value="1"/>
</dbReference>
<comment type="subcellular location">
    <subcellularLocation>
        <location evidence="1">Cell membrane</location>
        <topology evidence="1">Multi-pass membrane protein</topology>
    </subcellularLocation>
</comment>
<evidence type="ECO:0000313" key="11">
    <source>
        <dbReference type="Proteomes" id="UP001365405"/>
    </source>
</evidence>
<feature type="transmembrane region" description="Helical" evidence="9">
    <location>
        <begin position="50"/>
        <end position="74"/>
    </location>
</feature>
<keyword evidence="3" id="KW-1003">Cell membrane</keyword>
<dbReference type="Pfam" id="PF02653">
    <property type="entry name" value="BPD_transp_2"/>
    <property type="match status" value="1"/>
</dbReference>
<gene>
    <name evidence="10" type="ORF">AACH10_17755</name>
</gene>
<keyword evidence="2" id="KW-0813">Transport</keyword>
<sequence>MDQILINVLNGVSSGLLLFMLSSGLTLIFSMMGVLNFAHASFYMIGAYIAYTLTGVLGFWLALLVAPLAVGVMGAVFETTALRRVHKFGHVPELLITFGLSYVVLELVQLIWGRTPVQFAPPELLQGPAFTIVQSPTQGFSVVLGAAADAICQGAQCSRFPMTRAFMMLVALAMLVSLWLLLTRTRIGLVIQAALTHPEAVEALGHNVPRVFMLVFGSGCALAGLAGVIGGITFVTEPAMAAVVGSIIFVVVVVGGMGSLAGAFVASLLIGLLQTLPLTVDASLADAINRLAGAGTVGAGTPGWPLLRITLAQAAPILPYLLLVLMLIFRPKGLLGTRES</sequence>
<dbReference type="PANTHER" id="PTHR11795">
    <property type="entry name" value="BRANCHED-CHAIN AMINO ACID TRANSPORT SYSTEM PERMEASE PROTEIN LIVH"/>
    <property type="match status" value="1"/>
</dbReference>
<accession>A0ABU9CND5</accession>
<feature type="transmembrane region" description="Helical" evidence="9">
    <location>
        <begin position="211"/>
        <end position="235"/>
    </location>
</feature>
<dbReference type="InterPro" id="IPR052157">
    <property type="entry name" value="BCAA_transport_permease"/>
</dbReference>
<dbReference type="Proteomes" id="UP001365405">
    <property type="component" value="Unassembled WGS sequence"/>
</dbReference>
<feature type="transmembrane region" description="Helical" evidence="9">
    <location>
        <begin position="306"/>
        <end position="329"/>
    </location>
</feature>
<dbReference type="CDD" id="cd06582">
    <property type="entry name" value="TM_PBP1_LivH_like"/>
    <property type="match status" value="1"/>
</dbReference>
<organism evidence="10 11">
    <name type="scientific">Pseudaquabacterium inlustre</name>
    <dbReference type="NCBI Taxonomy" id="2984192"/>
    <lineage>
        <taxon>Bacteria</taxon>
        <taxon>Pseudomonadati</taxon>
        <taxon>Pseudomonadota</taxon>
        <taxon>Betaproteobacteria</taxon>
        <taxon>Burkholderiales</taxon>
        <taxon>Sphaerotilaceae</taxon>
        <taxon>Pseudaquabacterium</taxon>
    </lineage>
</organism>
<feature type="transmembrane region" description="Helical" evidence="9">
    <location>
        <begin position="16"/>
        <end position="38"/>
    </location>
</feature>